<dbReference type="Proteomes" id="UP000823775">
    <property type="component" value="Unassembled WGS sequence"/>
</dbReference>
<proteinExistence type="predicted"/>
<protein>
    <submittedName>
        <fullName evidence="2">Uncharacterized protein</fullName>
    </submittedName>
</protein>
<feature type="compositionally biased region" description="Basic and acidic residues" evidence="1">
    <location>
        <begin position="128"/>
        <end position="140"/>
    </location>
</feature>
<feature type="region of interest" description="Disordered" evidence="1">
    <location>
        <begin position="13"/>
        <end position="73"/>
    </location>
</feature>
<reference evidence="2 3" key="1">
    <citation type="journal article" date="2021" name="BMC Genomics">
        <title>Datura genome reveals duplications of psychoactive alkaloid biosynthetic genes and high mutation rate following tissue culture.</title>
        <authorList>
            <person name="Rajewski A."/>
            <person name="Carter-House D."/>
            <person name="Stajich J."/>
            <person name="Litt A."/>
        </authorList>
    </citation>
    <scope>NUCLEOTIDE SEQUENCE [LARGE SCALE GENOMIC DNA]</scope>
    <source>
        <strain evidence="2">AR-01</strain>
    </source>
</reference>
<gene>
    <name evidence="2" type="ORF">HAX54_048481</name>
</gene>
<evidence type="ECO:0000313" key="2">
    <source>
        <dbReference type="EMBL" id="MCD7449043.1"/>
    </source>
</evidence>
<sequence>MLNCRMIFRSKNSDKEGSINPIFENEGEQTYVSNKEDHTTHETNRKVDEQEVQNNTYESDKEEAHSESVPTEIKNQEAKSLFVDLNWEGNINNKEVTGTNKENNKLIGMEMSLQSRTNTNDSNNIQSEKGEEEVSNRDPQLETQYNTLSQRGKQRSTYGNTLELHQAYVIKLDQLEESSSSGGI</sequence>
<feature type="compositionally biased region" description="Polar residues" evidence="1">
    <location>
        <begin position="112"/>
        <end position="127"/>
    </location>
</feature>
<evidence type="ECO:0000313" key="3">
    <source>
        <dbReference type="Proteomes" id="UP000823775"/>
    </source>
</evidence>
<comment type="caution">
    <text evidence="2">The sequence shown here is derived from an EMBL/GenBank/DDBJ whole genome shotgun (WGS) entry which is preliminary data.</text>
</comment>
<keyword evidence="3" id="KW-1185">Reference proteome</keyword>
<feature type="compositionally biased region" description="Basic and acidic residues" evidence="1">
    <location>
        <begin position="34"/>
        <end position="49"/>
    </location>
</feature>
<feature type="region of interest" description="Disordered" evidence="1">
    <location>
        <begin position="112"/>
        <end position="140"/>
    </location>
</feature>
<dbReference type="EMBL" id="JACEIK010000080">
    <property type="protein sequence ID" value="MCD7449043.1"/>
    <property type="molecule type" value="Genomic_DNA"/>
</dbReference>
<evidence type="ECO:0000256" key="1">
    <source>
        <dbReference type="SAM" id="MobiDB-lite"/>
    </source>
</evidence>
<organism evidence="2 3">
    <name type="scientific">Datura stramonium</name>
    <name type="common">Jimsonweed</name>
    <name type="synonym">Common thornapple</name>
    <dbReference type="NCBI Taxonomy" id="4076"/>
    <lineage>
        <taxon>Eukaryota</taxon>
        <taxon>Viridiplantae</taxon>
        <taxon>Streptophyta</taxon>
        <taxon>Embryophyta</taxon>
        <taxon>Tracheophyta</taxon>
        <taxon>Spermatophyta</taxon>
        <taxon>Magnoliopsida</taxon>
        <taxon>eudicotyledons</taxon>
        <taxon>Gunneridae</taxon>
        <taxon>Pentapetalae</taxon>
        <taxon>asterids</taxon>
        <taxon>lamiids</taxon>
        <taxon>Solanales</taxon>
        <taxon>Solanaceae</taxon>
        <taxon>Solanoideae</taxon>
        <taxon>Datureae</taxon>
        <taxon>Datura</taxon>
    </lineage>
</organism>
<accession>A0ABS8RQF6</accession>
<name>A0ABS8RQF6_DATST</name>